<evidence type="ECO:0000313" key="1">
    <source>
        <dbReference type="EMBL" id="MDK3016731.1"/>
    </source>
</evidence>
<comment type="caution">
    <text evidence="1">The sequence shown here is derived from an EMBL/GenBank/DDBJ whole genome shotgun (WGS) entry which is preliminary data.</text>
</comment>
<reference evidence="1 2" key="1">
    <citation type="submission" date="2023-05" db="EMBL/GenBank/DDBJ databases">
        <title>Pseudodonghicola sp. nov.</title>
        <authorList>
            <person name="Huang J."/>
        </authorList>
    </citation>
    <scope>NUCLEOTIDE SEQUENCE [LARGE SCALE GENOMIC DNA]</scope>
    <source>
        <strain evidence="1 2">IC7</strain>
    </source>
</reference>
<accession>A0ABT7EWL9</accession>
<dbReference type="RefSeq" id="WP_284479549.1">
    <property type="nucleotide sequence ID" value="NZ_JASNJD010000002.1"/>
</dbReference>
<dbReference type="EMBL" id="JASNJD010000002">
    <property type="protein sequence ID" value="MDK3016731.1"/>
    <property type="molecule type" value="Genomic_DNA"/>
</dbReference>
<name>A0ABT7EWL9_9RHOB</name>
<keyword evidence="2" id="KW-1185">Reference proteome</keyword>
<protein>
    <submittedName>
        <fullName evidence="1">Uncharacterized protein</fullName>
    </submittedName>
</protein>
<organism evidence="1 2">
    <name type="scientific">Pseudodonghicola flavimaris</name>
    <dbReference type="NCBI Taxonomy" id="3050036"/>
    <lineage>
        <taxon>Bacteria</taxon>
        <taxon>Pseudomonadati</taxon>
        <taxon>Pseudomonadota</taxon>
        <taxon>Alphaproteobacteria</taxon>
        <taxon>Rhodobacterales</taxon>
        <taxon>Paracoccaceae</taxon>
        <taxon>Pseudodonghicola</taxon>
    </lineage>
</organism>
<dbReference type="Proteomes" id="UP001243757">
    <property type="component" value="Unassembled WGS sequence"/>
</dbReference>
<proteinExistence type="predicted"/>
<gene>
    <name evidence="1" type="ORF">QO033_03530</name>
</gene>
<sequence length="163" mass="16964">MQNETLLELIWSGAIESRNANGDSPLAGLLDALLTVPAIGLVGDLGDGRAHAFMESTELMPGVSLGDVLDQEMGLDVPQDAVVLIEPACSADAEVYSGNHLGQVLGGILMQLAGAGASPLIRTEALQATAGEPMRGAMRPALRDSARLYAEPDRRGFQEGARA</sequence>
<evidence type="ECO:0000313" key="2">
    <source>
        <dbReference type="Proteomes" id="UP001243757"/>
    </source>
</evidence>